<proteinExistence type="predicted"/>
<reference evidence="7" key="2">
    <citation type="submission" date="2014-06" db="EMBL/GenBank/DDBJ databases">
        <title>Genome-wide analysis of the MYB gene family in physic nut (Jatropha curcas L.).</title>
        <authorList>
            <person name="Zhou C."/>
            <person name="Wu P."/>
            <person name="Chen Y."/>
            <person name="Li M."/>
            <person name="Jiang H."/>
            <person name="Wu G."/>
        </authorList>
    </citation>
    <scope>NUCLEOTIDE SEQUENCE</scope>
</reference>
<dbReference type="EMBL" id="KM034706">
    <property type="protein sequence ID" value="AIT52286.1"/>
    <property type="molecule type" value="Genomic_DNA"/>
</dbReference>
<keyword evidence="3" id="KW-0238">DNA-binding</keyword>
<feature type="domain" description="Myb-like" evidence="5">
    <location>
        <begin position="9"/>
        <end position="61"/>
    </location>
</feature>
<dbReference type="GO" id="GO:0003677">
    <property type="term" value="F:DNA binding"/>
    <property type="evidence" value="ECO:0007669"/>
    <property type="project" value="UniProtKB-KW"/>
</dbReference>
<keyword evidence="9" id="KW-1185">Reference proteome</keyword>
<dbReference type="InterPro" id="IPR017930">
    <property type="entry name" value="Myb_dom"/>
</dbReference>
<evidence type="ECO:0000313" key="8">
    <source>
        <dbReference type="EMBL" id="KDP21585.1"/>
    </source>
</evidence>
<dbReference type="Gene3D" id="1.10.10.60">
    <property type="entry name" value="Homeodomain-like"/>
    <property type="match status" value="2"/>
</dbReference>
<dbReference type="EMBL" id="KK915628">
    <property type="protein sequence ID" value="KDP21585.1"/>
    <property type="molecule type" value="Genomic_DNA"/>
</dbReference>
<dbReference type="InterPro" id="IPR015495">
    <property type="entry name" value="Myb_TF_plants"/>
</dbReference>
<dbReference type="KEGG" id="jcu:105649248"/>
<evidence type="ECO:0000259" key="6">
    <source>
        <dbReference type="PROSITE" id="PS51294"/>
    </source>
</evidence>
<evidence type="ECO:0000313" key="9">
    <source>
        <dbReference type="Proteomes" id="UP000027138"/>
    </source>
</evidence>
<organism evidence="8 9">
    <name type="scientific">Jatropha curcas</name>
    <name type="common">Barbados nut</name>
    <dbReference type="NCBI Taxonomy" id="180498"/>
    <lineage>
        <taxon>Eukaryota</taxon>
        <taxon>Viridiplantae</taxon>
        <taxon>Streptophyta</taxon>
        <taxon>Embryophyta</taxon>
        <taxon>Tracheophyta</taxon>
        <taxon>Spermatophyta</taxon>
        <taxon>Magnoliopsida</taxon>
        <taxon>eudicotyledons</taxon>
        <taxon>Gunneridae</taxon>
        <taxon>Pentapetalae</taxon>
        <taxon>rosids</taxon>
        <taxon>fabids</taxon>
        <taxon>Malpighiales</taxon>
        <taxon>Euphorbiaceae</taxon>
        <taxon>Crotonoideae</taxon>
        <taxon>Jatropheae</taxon>
        <taxon>Jatropha</taxon>
    </lineage>
</organism>
<feature type="domain" description="HTH myb-type" evidence="6">
    <location>
        <begin position="62"/>
        <end position="116"/>
    </location>
</feature>
<dbReference type="OrthoDB" id="2143914at2759"/>
<dbReference type="AlphaFoldDB" id="A0A067JNK2"/>
<evidence type="ECO:0000256" key="4">
    <source>
        <dbReference type="ARBA" id="ARBA00023242"/>
    </source>
</evidence>
<evidence type="ECO:0000256" key="1">
    <source>
        <dbReference type="ARBA" id="ARBA00004123"/>
    </source>
</evidence>
<dbReference type="PROSITE" id="PS51294">
    <property type="entry name" value="HTH_MYB"/>
    <property type="match status" value="2"/>
</dbReference>
<dbReference type="Proteomes" id="UP000027138">
    <property type="component" value="Unassembled WGS sequence"/>
</dbReference>
<dbReference type="CDD" id="cd00167">
    <property type="entry name" value="SANT"/>
    <property type="match status" value="2"/>
</dbReference>
<protein>
    <submittedName>
        <fullName evidence="7">MYB family protein</fullName>
    </submittedName>
</protein>
<dbReference type="InterPro" id="IPR009057">
    <property type="entry name" value="Homeodomain-like_sf"/>
</dbReference>
<dbReference type="GO" id="GO:0005634">
    <property type="term" value="C:nucleus"/>
    <property type="evidence" value="ECO:0007669"/>
    <property type="project" value="UniProtKB-SubCell"/>
</dbReference>
<dbReference type="SMART" id="SM00717">
    <property type="entry name" value="SANT"/>
    <property type="match status" value="2"/>
</dbReference>
<dbReference type="Pfam" id="PF00249">
    <property type="entry name" value="Myb_DNA-binding"/>
    <property type="match status" value="2"/>
</dbReference>
<evidence type="ECO:0000256" key="2">
    <source>
        <dbReference type="ARBA" id="ARBA00022737"/>
    </source>
</evidence>
<feature type="domain" description="HTH myb-type" evidence="6">
    <location>
        <begin position="9"/>
        <end position="61"/>
    </location>
</feature>
<gene>
    <name evidence="8" type="ORF">JCGZ_03738</name>
</gene>
<dbReference type="InterPro" id="IPR001005">
    <property type="entry name" value="SANT/Myb"/>
</dbReference>
<evidence type="ECO:0000259" key="5">
    <source>
        <dbReference type="PROSITE" id="PS50090"/>
    </source>
</evidence>
<dbReference type="PANTHER" id="PTHR10641:SF1409">
    <property type="entry name" value="MYB FAMILY PROTEIN"/>
    <property type="match status" value="1"/>
</dbReference>
<sequence length="242" mass="27893">MVRTASVDKNGLKKGAWSREEDDKLRAYIMKRGHCNWRELPKFAGLSRCGKSCRLRWVNYLRPGVKHGNFSEEEENLIIQLHQELGNKWSRIAMKLPGRTDNEIKNHWHTRLKKLLLEQTQVATEQVKEQSSEIPPSQNIEAESVDIAVTPSLPIILESSPLSNEISDYSSVQTSSNCVAEDAHSFTSMMGIFEETGEDFWTAPFVEDHIYNQDFYASSYSLYYDDNMDFIHQVMQELPDNN</sequence>
<accession>A0A067JNK2</accession>
<keyword evidence="4" id="KW-0539">Nucleus</keyword>
<evidence type="ECO:0000313" key="7">
    <source>
        <dbReference type="EMBL" id="AIT52286.1"/>
    </source>
</evidence>
<dbReference type="PANTHER" id="PTHR10641">
    <property type="entry name" value="MYB FAMILY TRANSCRIPTION FACTOR"/>
    <property type="match status" value="1"/>
</dbReference>
<dbReference type="PROSITE" id="PS50090">
    <property type="entry name" value="MYB_LIKE"/>
    <property type="match status" value="2"/>
</dbReference>
<evidence type="ECO:0000256" key="3">
    <source>
        <dbReference type="ARBA" id="ARBA00023125"/>
    </source>
</evidence>
<dbReference type="SUPFAM" id="SSF46689">
    <property type="entry name" value="Homeodomain-like"/>
    <property type="match status" value="1"/>
</dbReference>
<reference evidence="8 9" key="1">
    <citation type="journal article" date="2014" name="PLoS ONE">
        <title>Global Analysis of Gene Expression Profiles in Physic Nut (Jatropha curcas L.) Seedlings Exposed to Salt Stress.</title>
        <authorList>
            <person name="Zhang L."/>
            <person name="Zhang C."/>
            <person name="Wu P."/>
            <person name="Chen Y."/>
            <person name="Li M."/>
            <person name="Jiang H."/>
            <person name="Wu G."/>
        </authorList>
    </citation>
    <scope>NUCLEOTIDE SEQUENCE [LARGE SCALE GENOMIC DNA]</scope>
    <source>
        <strain evidence="9">cv. GZQX0401</strain>
        <tissue evidence="8">Young leaves</tissue>
    </source>
</reference>
<comment type="subcellular location">
    <subcellularLocation>
        <location evidence="1">Nucleus</location>
    </subcellularLocation>
</comment>
<name>A0A067JNK2_JATCU</name>
<feature type="domain" description="Myb-like" evidence="5">
    <location>
        <begin position="62"/>
        <end position="112"/>
    </location>
</feature>
<keyword evidence="2" id="KW-0677">Repeat</keyword>
<dbReference type="FunFam" id="1.10.10.60:FF:000001">
    <property type="entry name" value="MYB-related transcription factor"/>
    <property type="match status" value="1"/>
</dbReference>